<protein>
    <submittedName>
        <fullName evidence="2">Uncharacterized protein</fullName>
    </submittedName>
</protein>
<evidence type="ECO:0000313" key="2">
    <source>
        <dbReference type="EMBL" id="APW61481.1"/>
    </source>
</evidence>
<feature type="region of interest" description="Disordered" evidence="1">
    <location>
        <begin position="23"/>
        <end position="55"/>
    </location>
</feature>
<evidence type="ECO:0000256" key="1">
    <source>
        <dbReference type="SAM" id="MobiDB-lite"/>
    </source>
</evidence>
<reference evidence="3" key="1">
    <citation type="submission" date="2016-12" db="EMBL/GenBank/DDBJ databases">
        <title>Comparative genomics of four Isosphaeraceae planctomycetes: a common pool of plasmids and glycoside hydrolase genes.</title>
        <authorList>
            <person name="Ivanova A."/>
        </authorList>
    </citation>
    <scope>NUCLEOTIDE SEQUENCE [LARGE SCALE GENOMIC DNA]</scope>
    <source>
        <strain evidence="3">PX4</strain>
    </source>
</reference>
<feature type="compositionally biased region" description="Basic residues" evidence="1">
    <location>
        <begin position="44"/>
        <end position="55"/>
    </location>
</feature>
<evidence type="ECO:0000313" key="3">
    <source>
        <dbReference type="Proteomes" id="UP000186309"/>
    </source>
</evidence>
<dbReference type="STRING" id="1387353.BSF38_02996"/>
<proteinExistence type="predicted"/>
<dbReference type="KEGG" id="pbor:BSF38_02996"/>
<name>A0A1U7CRC2_9BACT</name>
<dbReference type="Proteomes" id="UP000186309">
    <property type="component" value="Chromosome"/>
</dbReference>
<organism evidence="2 3">
    <name type="scientific">Paludisphaera borealis</name>
    <dbReference type="NCBI Taxonomy" id="1387353"/>
    <lineage>
        <taxon>Bacteria</taxon>
        <taxon>Pseudomonadati</taxon>
        <taxon>Planctomycetota</taxon>
        <taxon>Planctomycetia</taxon>
        <taxon>Isosphaerales</taxon>
        <taxon>Isosphaeraceae</taxon>
        <taxon>Paludisphaera</taxon>
    </lineage>
</organism>
<dbReference type="AlphaFoldDB" id="A0A1U7CRC2"/>
<keyword evidence="3" id="KW-1185">Reference proteome</keyword>
<gene>
    <name evidence="2" type="ORF">BSF38_02996</name>
</gene>
<dbReference type="EMBL" id="CP019082">
    <property type="protein sequence ID" value="APW61481.1"/>
    <property type="molecule type" value="Genomic_DNA"/>
</dbReference>
<sequence>MLVTADFDYRVIMQRYQEDCEDRTKYTRRTPPNAIIADDEARRTKTTRSHARNRG</sequence>
<accession>A0A1U7CRC2</accession>